<name>K2RU25_MACPH</name>
<keyword evidence="1" id="KW-0472">Membrane</keyword>
<evidence type="ECO:0000313" key="3">
    <source>
        <dbReference type="Proteomes" id="UP000007129"/>
    </source>
</evidence>
<gene>
    <name evidence="2" type="ORF">MPH_06654</name>
</gene>
<sequence length="114" mass="12531">ACGGVTLRSIDCLSKSIPGTAYLLAYWLPGLSFSGIFLTTSMLSVRTYCMTITTTPLFISGFVLFYFFGLSPDIFGAFAKRGYPPMDFFLLPELRISLAPRSPYPKSGTAFRLS</sequence>
<keyword evidence="1" id="KW-1133">Transmembrane helix</keyword>
<proteinExistence type="predicted"/>
<dbReference type="EMBL" id="AHHD01000284">
    <property type="protein sequence ID" value="EKG16217.1"/>
    <property type="molecule type" value="Genomic_DNA"/>
</dbReference>
<feature type="transmembrane region" description="Helical" evidence="1">
    <location>
        <begin position="57"/>
        <end position="79"/>
    </location>
</feature>
<accession>K2RU25</accession>
<feature type="non-terminal residue" evidence="2">
    <location>
        <position position="1"/>
    </location>
</feature>
<feature type="transmembrane region" description="Helical" evidence="1">
    <location>
        <begin position="24"/>
        <end position="45"/>
    </location>
</feature>
<dbReference type="InParanoid" id="K2RU25"/>
<comment type="caution">
    <text evidence="2">The sequence shown here is derived from an EMBL/GenBank/DDBJ whole genome shotgun (WGS) entry which is preliminary data.</text>
</comment>
<protein>
    <submittedName>
        <fullName evidence="2">Uncharacterized protein</fullName>
    </submittedName>
</protein>
<dbReference type="HOGENOM" id="CLU_2126936_0_0_1"/>
<evidence type="ECO:0000256" key="1">
    <source>
        <dbReference type="SAM" id="Phobius"/>
    </source>
</evidence>
<dbReference type="VEuPathDB" id="FungiDB:MPH_06654"/>
<reference evidence="2 3" key="1">
    <citation type="journal article" date="2012" name="BMC Genomics">
        <title>Tools to kill: Genome of one of the most destructive plant pathogenic fungi Macrophomina phaseolina.</title>
        <authorList>
            <person name="Islam M.S."/>
            <person name="Haque M.S."/>
            <person name="Islam M.M."/>
            <person name="Emdad E.M."/>
            <person name="Halim A."/>
            <person name="Hossen Q.M.M."/>
            <person name="Hossain M.Z."/>
            <person name="Ahmed B."/>
            <person name="Rahim S."/>
            <person name="Rahman M.S."/>
            <person name="Alam M.M."/>
            <person name="Hou S."/>
            <person name="Wan X."/>
            <person name="Saito J.A."/>
            <person name="Alam M."/>
        </authorList>
    </citation>
    <scope>NUCLEOTIDE SEQUENCE [LARGE SCALE GENOMIC DNA]</scope>
    <source>
        <strain evidence="2 3">MS6</strain>
    </source>
</reference>
<evidence type="ECO:0000313" key="2">
    <source>
        <dbReference type="EMBL" id="EKG16217.1"/>
    </source>
</evidence>
<organism evidence="2 3">
    <name type="scientific">Macrophomina phaseolina (strain MS6)</name>
    <name type="common">Charcoal rot fungus</name>
    <dbReference type="NCBI Taxonomy" id="1126212"/>
    <lineage>
        <taxon>Eukaryota</taxon>
        <taxon>Fungi</taxon>
        <taxon>Dikarya</taxon>
        <taxon>Ascomycota</taxon>
        <taxon>Pezizomycotina</taxon>
        <taxon>Dothideomycetes</taxon>
        <taxon>Dothideomycetes incertae sedis</taxon>
        <taxon>Botryosphaeriales</taxon>
        <taxon>Botryosphaeriaceae</taxon>
        <taxon>Macrophomina</taxon>
    </lineage>
</organism>
<dbReference type="AlphaFoldDB" id="K2RU25"/>
<keyword evidence="1" id="KW-0812">Transmembrane</keyword>
<dbReference type="Proteomes" id="UP000007129">
    <property type="component" value="Unassembled WGS sequence"/>
</dbReference>